<organism evidence="1 2">
    <name type="scientific">Paraburkholderia piptadeniae</name>
    <dbReference type="NCBI Taxonomy" id="1701573"/>
    <lineage>
        <taxon>Bacteria</taxon>
        <taxon>Pseudomonadati</taxon>
        <taxon>Pseudomonadota</taxon>
        <taxon>Betaproteobacteria</taxon>
        <taxon>Burkholderiales</taxon>
        <taxon>Burkholderiaceae</taxon>
        <taxon>Paraburkholderia</taxon>
    </lineage>
</organism>
<dbReference type="EMBL" id="CYGY02000069">
    <property type="protein sequence ID" value="SIT49559.1"/>
    <property type="molecule type" value="Genomic_DNA"/>
</dbReference>
<name>A0A1N7SRK9_9BURK</name>
<comment type="caution">
    <text evidence="1">The sequence shown here is derived from an EMBL/GenBank/DDBJ whole genome shotgun (WGS) entry which is preliminary data.</text>
</comment>
<sequence length="37" mass="4196">MIPENTKLIWKLPEDSATLCSARVARVLERTKALGRK</sequence>
<evidence type="ECO:0000313" key="2">
    <source>
        <dbReference type="Proteomes" id="UP000195569"/>
    </source>
</evidence>
<reference evidence="1" key="1">
    <citation type="submission" date="2016-12" db="EMBL/GenBank/DDBJ databases">
        <authorList>
            <person name="Moulin L."/>
        </authorList>
    </citation>
    <scope>NUCLEOTIDE SEQUENCE [LARGE SCALE GENOMIC DNA]</scope>
    <source>
        <strain evidence="1">STM 7183</strain>
    </source>
</reference>
<dbReference type="AlphaFoldDB" id="A0A1N7SRK9"/>
<accession>A0A1N7SRK9</accession>
<proteinExistence type="predicted"/>
<keyword evidence="2" id="KW-1185">Reference proteome</keyword>
<dbReference type="Proteomes" id="UP000195569">
    <property type="component" value="Unassembled WGS sequence"/>
</dbReference>
<evidence type="ECO:0000313" key="1">
    <source>
        <dbReference type="EMBL" id="SIT49559.1"/>
    </source>
</evidence>
<gene>
    <name evidence="1" type="ORF">BN2476_690007</name>
</gene>
<protein>
    <submittedName>
        <fullName evidence="1">Uncharacterized protein</fullName>
    </submittedName>
</protein>